<keyword evidence="1" id="KW-0812">Transmembrane</keyword>
<evidence type="ECO:0000313" key="2">
    <source>
        <dbReference type="EMBL" id="KAJ9144783.1"/>
    </source>
</evidence>
<gene>
    <name evidence="2" type="ORF">NKR19_g6327</name>
</gene>
<keyword evidence="1" id="KW-1133">Transmembrane helix</keyword>
<evidence type="ECO:0000313" key="3">
    <source>
        <dbReference type="Proteomes" id="UP001174691"/>
    </source>
</evidence>
<keyword evidence="1" id="KW-0472">Membrane</keyword>
<evidence type="ECO:0000256" key="1">
    <source>
        <dbReference type="SAM" id="Phobius"/>
    </source>
</evidence>
<reference evidence="2" key="1">
    <citation type="submission" date="2022-07" db="EMBL/GenBank/DDBJ databases">
        <title>Fungi with potential for degradation of polypropylene.</title>
        <authorList>
            <person name="Gostincar C."/>
        </authorList>
    </citation>
    <scope>NUCLEOTIDE SEQUENCE</scope>
    <source>
        <strain evidence="2">EXF-13287</strain>
    </source>
</reference>
<name>A0AA38RSX9_9PEZI</name>
<dbReference type="EMBL" id="JANBVN010000096">
    <property type="protein sequence ID" value="KAJ9144783.1"/>
    <property type="molecule type" value="Genomic_DNA"/>
</dbReference>
<accession>A0AA38RSX9</accession>
<comment type="caution">
    <text evidence="2">The sequence shown here is derived from an EMBL/GenBank/DDBJ whole genome shotgun (WGS) entry which is preliminary data.</text>
</comment>
<protein>
    <submittedName>
        <fullName evidence="2">Uncharacterized protein</fullName>
    </submittedName>
</protein>
<proteinExistence type="predicted"/>
<feature type="transmembrane region" description="Helical" evidence="1">
    <location>
        <begin position="6"/>
        <end position="27"/>
    </location>
</feature>
<keyword evidence="3" id="KW-1185">Reference proteome</keyword>
<sequence>MDATTTYSLLTSLLIALALTAGGYFAYQQGYLDPLIEKVGVFVFKAKAVAEAKEMQAKGMTAGEDFVGSQLKGNEQADQVKQGLGSIGGLKKDL</sequence>
<organism evidence="2 3">
    <name type="scientific">Coniochaeta hoffmannii</name>
    <dbReference type="NCBI Taxonomy" id="91930"/>
    <lineage>
        <taxon>Eukaryota</taxon>
        <taxon>Fungi</taxon>
        <taxon>Dikarya</taxon>
        <taxon>Ascomycota</taxon>
        <taxon>Pezizomycotina</taxon>
        <taxon>Sordariomycetes</taxon>
        <taxon>Sordariomycetidae</taxon>
        <taxon>Coniochaetales</taxon>
        <taxon>Coniochaetaceae</taxon>
        <taxon>Coniochaeta</taxon>
    </lineage>
</organism>
<dbReference type="AlphaFoldDB" id="A0AA38RSX9"/>
<dbReference type="Proteomes" id="UP001174691">
    <property type="component" value="Unassembled WGS sequence"/>
</dbReference>